<feature type="compositionally biased region" description="Basic residues" evidence="7">
    <location>
        <begin position="202"/>
        <end position="211"/>
    </location>
</feature>
<evidence type="ECO:0000256" key="1">
    <source>
        <dbReference type="ARBA" id="ARBA00004123"/>
    </source>
</evidence>
<gene>
    <name evidence="9" type="ORF">SVIM_LOCUS474217</name>
</gene>
<proteinExistence type="inferred from homology"/>
<reference evidence="9" key="1">
    <citation type="submission" date="2019-03" db="EMBL/GenBank/DDBJ databases">
        <authorList>
            <person name="Mank J."/>
            <person name="Almeida P."/>
        </authorList>
    </citation>
    <scope>NUCLEOTIDE SEQUENCE</scope>
    <source>
        <strain evidence="9">78183</strain>
    </source>
</reference>
<feature type="compositionally biased region" description="Low complexity" evidence="7">
    <location>
        <begin position="157"/>
        <end position="184"/>
    </location>
</feature>
<organism evidence="9">
    <name type="scientific">Salix viminalis</name>
    <name type="common">Common osier</name>
    <name type="synonym">Basket willow</name>
    <dbReference type="NCBI Taxonomy" id="40686"/>
    <lineage>
        <taxon>Eukaryota</taxon>
        <taxon>Viridiplantae</taxon>
        <taxon>Streptophyta</taxon>
        <taxon>Embryophyta</taxon>
        <taxon>Tracheophyta</taxon>
        <taxon>Spermatophyta</taxon>
        <taxon>Magnoliopsida</taxon>
        <taxon>eudicotyledons</taxon>
        <taxon>Gunneridae</taxon>
        <taxon>Pentapetalae</taxon>
        <taxon>rosids</taxon>
        <taxon>fabids</taxon>
        <taxon>Malpighiales</taxon>
        <taxon>Salicaceae</taxon>
        <taxon>Saliceae</taxon>
        <taxon>Salix</taxon>
    </lineage>
</organism>
<name>A0A6N2NDJ3_SALVM</name>
<feature type="compositionally biased region" description="Basic residues" evidence="7">
    <location>
        <begin position="130"/>
        <end position="142"/>
    </location>
</feature>
<evidence type="ECO:0000259" key="8">
    <source>
        <dbReference type="PROSITE" id="PS50811"/>
    </source>
</evidence>
<keyword evidence="4" id="KW-0804">Transcription</keyword>
<dbReference type="Gene3D" id="2.20.25.80">
    <property type="entry name" value="WRKY domain"/>
    <property type="match status" value="1"/>
</dbReference>
<comment type="subcellular location">
    <subcellularLocation>
        <location evidence="1">Nucleus</location>
    </subcellularLocation>
</comment>
<sequence length="416" mass="46308">MAEGQDWDLYAIVRSCTSAAASRNSSGTTSENFENPFESLASLTFDDDDDQEFNPFSFPNLAVQPTNNSSLQELQDSYKPFLPSYTASGLQGDHHNDNIPASSSVSDFGVIFSGQNPPQLAHQQRQQNHDHHHHHHHHHHQRQQQPPPPPSTSVSISPRFRSRQQQPQHVLQQQQNQRRQLHQLGTSASSIFPLTPQSQTPRSRKKKNNQKRLVLHVTAENLSNDVWAWRKYGQKPIKGSPYPRNYYRCSSSKGCAARKQVERSNTDPNMFIVSYTGDHTHPRPTHRNSLAGSTRNKVQQAVPKPEEKESEQPSISADKGLCSSPLSATSLSPRTPLSAPIDHVETAVNDQEIKIENLKGGRGLMGSDDDDDCNNDINDDYDDDLLIPNMALNEDFIKGFQELVSASEGGGGGSSK</sequence>
<dbReference type="Pfam" id="PF03106">
    <property type="entry name" value="WRKY"/>
    <property type="match status" value="1"/>
</dbReference>
<evidence type="ECO:0000256" key="3">
    <source>
        <dbReference type="ARBA" id="ARBA00023125"/>
    </source>
</evidence>
<dbReference type="FunFam" id="2.20.25.80:FF:000007">
    <property type="entry name" value="WRKY transcription factor 22"/>
    <property type="match status" value="1"/>
</dbReference>
<dbReference type="GO" id="GO:0000976">
    <property type="term" value="F:transcription cis-regulatory region binding"/>
    <property type="evidence" value="ECO:0007669"/>
    <property type="project" value="TreeGrafter"/>
</dbReference>
<keyword evidence="5" id="KW-0539">Nucleus</keyword>
<dbReference type="GO" id="GO:0003700">
    <property type="term" value="F:DNA-binding transcription factor activity"/>
    <property type="evidence" value="ECO:0007669"/>
    <property type="project" value="InterPro"/>
</dbReference>
<protein>
    <recommendedName>
        <fullName evidence="8">WRKY domain-containing protein</fullName>
    </recommendedName>
</protein>
<feature type="region of interest" description="Disordered" evidence="7">
    <location>
        <begin position="89"/>
        <end position="211"/>
    </location>
</feature>
<dbReference type="InterPro" id="IPR044810">
    <property type="entry name" value="WRKY_plant"/>
</dbReference>
<accession>A0A6N2NDJ3</accession>
<evidence type="ECO:0000256" key="4">
    <source>
        <dbReference type="ARBA" id="ARBA00023163"/>
    </source>
</evidence>
<evidence type="ECO:0000256" key="5">
    <source>
        <dbReference type="ARBA" id="ARBA00023242"/>
    </source>
</evidence>
<dbReference type="PROSITE" id="PS50811">
    <property type="entry name" value="WRKY"/>
    <property type="match status" value="1"/>
</dbReference>
<dbReference type="SMART" id="SM00774">
    <property type="entry name" value="WRKY"/>
    <property type="match status" value="1"/>
</dbReference>
<feature type="compositionally biased region" description="Polar residues" evidence="7">
    <location>
        <begin position="185"/>
        <end position="201"/>
    </location>
</feature>
<feature type="compositionally biased region" description="Polar residues" evidence="7">
    <location>
        <begin position="324"/>
        <end position="335"/>
    </location>
</feature>
<dbReference type="PANTHER" id="PTHR32096">
    <property type="entry name" value="WRKY TRANSCRIPTION FACTOR 30-RELATED-RELATED"/>
    <property type="match status" value="1"/>
</dbReference>
<dbReference type="GO" id="GO:0005634">
    <property type="term" value="C:nucleus"/>
    <property type="evidence" value="ECO:0007669"/>
    <property type="project" value="UniProtKB-SubCell"/>
</dbReference>
<dbReference type="EMBL" id="CAADRP010002163">
    <property type="protein sequence ID" value="VFU62639.1"/>
    <property type="molecule type" value="Genomic_DNA"/>
</dbReference>
<dbReference type="SUPFAM" id="SSF118290">
    <property type="entry name" value="WRKY DNA-binding domain"/>
    <property type="match status" value="1"/>
</dbReference>
<keyword evidence="2" id="KW-0805">Transcription regulation</keyword>
<dbReference type="InterPro" id="IPR003657">
    <property type="entry name" value="WRKY_dom"/>
</dbReference>
<dbReference type="InterPro" id="IPR036576">
    <property type="entry name" value="WRKY_dom_sf"/>
</dbReference>
<evidence type="ECO:0000256" key="6">
    <source>
        <dbReference type="ARBA" id="ARBA00060761"/>
    </source>
</evidence>
<feature type="domain" description="WRKY" evidence="8">
    <location>
        <begin position="218"/>
        <end position="284"/>
    </location>
</feature>
<dbReference type="AlphaFoldDB" id="A0A6N2NDJ3"/>
<evidence type="ECO:0000256" key="7">
    <source>
        <dbReference type="SAM" id="MobiDB-lite"/>
    </source>
</evidence>
<feature type="region of interest" description="Disordered" evidence="7">
    <location>
        <begin position="276"/>
        <end position="337"/>
    </location>
</feature>
<evidence type="ECO:0000313" key="9">
    <source>
        <dbReference type="EMBL" id="VFU62639.1"/>
    </source>
</evidence>
<feature type="compositionally biased region" description="Polar residues" evidence="7">
    <location>
        <begin position="287"/>
        <end position="299"/>
    </location>
</feature>
<evidence type="ECO:0000256" key="2">
    <source>
        <dbReference type="ARBA" id="ARBA00023015"/>
    </source>
</evidence>
<comment type="similarity">
    <text evidence="6">Belongs to the WRKY group II-e family.</text>
</comment>
<dbReference type="PANTHER" id="PTHR32096:SF80">
    <property type="entry name" value="WRKY TRANSCRIPTION FACTOR 27-RELATED"/>
    <property type="match status" value="1"/>
</dbReference>
<keyword evidence="3" id="KW-0238">DNA-binding</keyword>